<dbReference type="AlphaFoldDB" id="A0A8X6VWH1"/>
<dbReference type="EMBL" id="BMAU01021365">
    <property type="protein sequence ID" value="GFY23666.1"/>
    <property type="molecule type" value="Genomic_DNA"/>
</dbReference>
<evidence type="ECO:0000313" key="2">
    <source>
        <dbReference type="Proteomes" id="UP000887159"/>
    </source>
</evidence>
<keyword evidence="2" id="KW-1185">Reference proteome</keyword>
<name>A0A8X6VWH1_TRICX</name>
<proteinExistence type="predicted"/>
<sequence length="141" mass="15599">MSQPLPIGHFFWLTKDENYDVENEMNNAAPDATSFEMSKHHENSIERFQIGGKGTGHLYVVKVGLACSHPRMPRAHQAGFSRRSLAGVGFFETVRHHGPGLELVANVGECVGTSGFERCHLHEDQAQDTLDRPVVEKTATS</sequence>
<reference evidence="1" key="1">
    <citation type="submission" date="2020-08" db="EMBL/GenBank/DDBJ databases">
        <title>Multicomponent nature underlies the extraordinary mechanical properties of spider dragline silk.</title>
        <authorList>
            <person name="Kono N."/>
            <person name="Nakamura H."/>
            <person name="Mori M."/>
            <person name="Yoshida Y."/>
            <person name="Ohtoshi R."/>
            <person name="Malay A.D."/>
            <person name="Moran D.A.P."/>
            <person name="Tomita M."/>
            <person name="Numata K."/>
            <person name="Arakawa K."/>
        </authorList>
    </citation>
    <scope>NUCLEOTIDE SEQUENCE</scope>
</reference>
<evidence type="ECO:0000313" key="1">
    <source>
        <dbReference type="EMBL" id="GFY23666.1"/>
    </source>
</evidence>
<protein>
    <submittedName>
        <fullName evidence="1">Uncharacterized protein</fullName>
    </submittedName>
</protein>
<dbReference type="Proteomes" id="UP000887159">
    <property type="component" value="Unassembled WGS sequence"/>
</dbReference>
<organism evidence="1 2">
    <name type="scientific">Trichonephila clavipes</name>
    <name type="common">Golden silk orbweaver</name>
    <name type="synonym">Nephila clavipes</name>
    <dbReference type="NCBI Taxonomy" id="2585209"/>
    <lineage>
        <taxon>Eukaryota</taxon>
        <taxon>Metazoa</taxon>
        <taxon>Ecdysozoa</taxon>
        <taxon>Arthropoda</taxon>
        <taxon>Chelicerata</taxon>
        <taxon>Arachnida</taxon>
        <taxon>Araneae</taxon>
        <taxon>Araneomorphae</taxon>
        <taxon>Entelegynae</taxon>
        <taxon>Araneoidea</taxon>
        <taxon>Nephilidae</taxon>
        <taxon>Trichonephila</taxon>
    </lineage>
</organism>
<comment type="caution">
    <text evidence="1">The sequence shown here is derived from an EMBL/GenBank/DDBJ whole genome shotgun (WGS) entry which is preliminary data.</text>
</comment>
<gene>
    <name evidence="1" type="ORF">TNCV_2788991</name>
</gene>
<accession>A0A8X6VWH1</accession>